<gene>
    <name evidence="2" type="ORF">A142_19675</name>
</gene>
<feature type="signal peptide" evidence="1">
    <location>
        <begin position="1"/>
        <end position="19"/>
    </location>
</feature>
<feature type="chain" id="PRO_5009176739" evidence="1">
    <location>
        <begin position="20"/>
        <end position="363"/>
    </location>
</feature>
<evidence type="ECO:0000313" key="2">
    <source>
        <dbReference type="EMBL" id="OEF93793.1"/>
    </source>
</evidence>
<keyword evidence="1" id="KW-0732">Signal</keyword>
<proteinExistence type="predicted"/>
<name>A0A1E5FUE3_VIBSP</name>
<dbReference type="SUPFAM" id="SSF56935">
    <property type="entry name" value="Porins"/>
    <property type="match status" value="1"/>
</dbReference>
<organism evidence="2 3">
    <name type="scientific">Vibrio splendidus 12E03</name>
    <dbReference type="NCBI Taxonomy" id="1191305"/>
    <lineage>
        <taxon>Bacteria</taxon>
        <taxon>Pseudomonadati</taxon>
        <taxon>Pseudomonadota</taxon>
        <taxon>Gammaproteobacteria</taxon>
        <taxon>Vibrionales</taxon>
        <taxon>Vibrionaceae</taxon>
        <taxon>Vibrio</taxon>
    </lineage>
</organism>
<dbReference type="EMBL" id="AJZD02000104">
    <property type="protein sequence ID" value="OEF93793.1"/>
    <property type="molecule type" value="Genomic_DNA"/>
</dbReference>
<dbReference type="InterPro" id="IPR023614">
    <property type="entry name" value="Porin_dom_sf"/>
</dbReference>
<dbReference type="Proteomes" id="UP000094802">
    <property type="component" value="Unassembled WGS sequence"/>
</dbReference>
<accession>A0A1E5FUE3</accession>
<dbReference type="Gene3D" id="2.40.160.10">
    <property type="entry name" value="Porin"/>
    <property type="match status" value="1"/>
</dbReference>
<evidence type="ECO:0000256" key="1">
    <source>
        <dbReference type="SAM" id="SignalP"/>
    </source>
</evidence>
<evidence type="ECO:0000313" key="3">
    <source>
        <dbReference type="Proteomes" id="UP000094802"/>
    </source>
</evidence>
<dbReference type="AlphaFoldDB" id="A0A1E5FUE3"/>
<sequence length="363" mass="40692">MKRIITSVLCASIASPAFANIELTDNLSLSGFGSTSWATSDNDNPLIINRGFTDESCYDCDTTFGVQLDYFYNSFKASVQVVKPPQYDWSEPQLEWAYLGYEFNDFDVSVGRLRLPLFLTSEYYYVGQAYMTARPPTEVYNSVLGITAFNGIKVSWTRDVSDEATLLLSPFFGVKDKNKVDFNSSTELEFETNRMFGANLQLSGENYRWNLSFLDSNFDQTVSGTITIPGTSITAPFSRKQDNLHIQLWSLGVEYELGQAVLASEGQISDISSSMYASLGYRLDLFTPYVVYGAEFDSHEHLTGNSYLIGVDYDVLPNVSINGEVQYFEARKANGAFVENFNALTGFDDKDAVLYTIMLSFVF</sequence>
<dbReference type="RefSeq" id="WP_019823720.1">
    <property type="nucleotide sequence ID" value="NZ_AJZD02000104.1"/>
</dbReference>
<dbReference type="OrthoDB" id="197869at2"/>
<comment type="caution">
    <text evidence="2">The sequence shown here is derived from an EMBL/GenBank/DDBJ whole genome shotgun (WGS) entry which is preliminary data.</text>
</comment>
<reference evidence="2 3" key="1">
    <citation type="journal article" date="2012" name="Science">
        <title>Ecological populations of bacteria act as socially cohesive units of antibiotic production and resistance.</title>
        <authorList>
            <person name="Cordero O.X."/>
            <person name="Wildschutte H."/>
            <person name="Kirkup B."/>
            <person name="Proehl S."/>
            <person name="Ngo L."/>
            <person name="Hussain F."/>
            <person name="Le Roux F."/>
            <person name="Mincer T."/>
            <person name="Polz M.F."/>
        </authorList>
    </citation>
    <scope>NUCLEOTIDE SEQUENCE [LARGE SCALE GENOMIC DNA]</scope>
    <source>
        <strain evidence="2 3">12E03</strain>
    </source>
</reference>
<protein>
    <submittedName>
        <fullName evidence="2">Sulfate ABC transporter permease</fullName>
    </submittedName>
</protein>